<dbReference type="SMART" id="SM00267">
    <property type="entry name" value="GGDEF"/>
    <property type="match status" value="1"/>
</dbReference>
<dbReference type="EC" id="2.7.7.65" evidence="1"/>
<protein>
    <recommendedName>
        <fullName evidence="1">diguanylate cyclase</fullName>
        <ecNumber evidence="1">2.7.7.65</ecNumber>
    </recommendedName>
</protein>
<feature type="domain" description="GGDEF" evidence="2">
    <location>
        <begin position="147"/>
        <end position="264"/>
    </location>
</feature>
<dbReference type="PROSITE" id="PS50887">
    <property type="entry name" value="GGDEF"/>
    <property type="match status" value="1"/>
</dbReference>
<organism evidence="3">
    <name type="scientific">Vibrio coralliilyticus</name>
    <dbReference type="NCBI Taxonomy" id="190893"/>
    <lineage>
        <taxon>Bacteria</taxon>
        <taxon>Pseudomonadati</taxon>
        <taxon>Pseudomonadota</taxon>
        <taxon>Gammaproteobacteria</taxon>
        <taxon>Vibrionales</taxon>
        <taxon>Vibrionaceae</taxon>
        <taxon>Vibrio</taxon>
    </lineage>
</organism>
<dbReference type="PANTHER" id="PTHR45138:SF22">
    <property type="entry name" value="DIGUANYLATE CYCLASE DGCJ-RELATED"/>
    <property type="match status" value="1"/>
</dbReference>
<dbReference type="GO" id="GO:0043709">
    <property type="term" value="P:cell adhesion involved in single-species biofilm formation"/>
    <property type="evidence" value="ECO:0007669"/>
    <property type="project" value="TreeGrafter"/>
</dbReference>
<dbReference type="PANTHER" id="PTHR45138">
    <property type="entry name" value="REGULATORY COMPONENTS OF SENSORY TRANSDUCTION SYSTEM"/>
    <property type="match status" value="1"/>
</dbReference>
<comment type="caution">
    <text evidence="3">The sequence shown here is derived from an EMBL/GenBank/DDBJ whole genome shotgun (WGS) entry which is preliminary data.</text>
</comment>
<reference evidence="3" key="1">
    <citation type="journal article" date="2015" name="BMC Genomics">
        <title>Genome mining reveals unlocked bioactive potential of marine Gram-negative bacteria.</title>
        <authorList>
            <person name="Machado H."/>
            <person name="Sonnenschein E.C."/>
            <person name="Melchiorsen J."/>
            <person name="Gram L."/>
        </authorList>
    </citation>
    <scope>NUCLEOTIDE SEQUENCE</scope>
    <source>
        <strain evidence="3">S2052</strain>
    </source>
</reference>
<dbReference type="EMBL" id="JXXR01000001">
    <property type="protein sequence ID" value="KJY77587.1"/>
    <property type="molecule type" value="Genomic_DNA"/>
</dbReference>
<dbReference type="InterPro" id="IPR043128">
    <property type="entry name" value="Rev_trsase/Diguanyl_cyclase"/>
</dbReference>
<dbReference type="SUPFAM" id="SSF55073">
    <property type="entry name" value="Nucleotide cyclase"/>
    <property type="match status" value="1"/>
</dbReference>
<sequence>MIVRYKRFLSGFCVLSGLAILVTTISYQTNPESYSDLLFEANTLFVLLFIYFVSRELYRNNTFIKWGLILLVVNQAYDILTEIPVLDQWTDNNEFTHTLIEDGGIQIAYLLIAFGVTRLFRQMSEHAYTDELTGLFNRKKLFSIARKQFDLIYIDLDGLKQINDTQGHASGDLAIIRFAQAVNASVSPTDKAFRIGGDEFVIVVGPGEGEAFIDRIKKDLVEEQILFSYGIEASTPETLKENLIKTDKAMYEMKNSQRKGAESD</sequence>
<dbReference type="Gene3D" id="3.30.70.270">
    <property type="match status" value="1"/>
</dbReference>
<proteinExistence type="predicted"/>
<dbReference type="AlphaFoldDB" id="A0A837GB05"/>
<dbReference type="GO" id="GO:0052621">
    <property type="term" value="F:diguanylate cyclase activity"/>
    <property type="evidence" value="ECO:0007669"/>
    <property type="project" value="UniProtKB-EC"/>
</dbReference>
<dbReference type="CDD" id="cd01949">
    <property type="entry name" value="GGDEF"/>
    <property type="match status" value="1"/>
</dbReference>
<dbReference type="InterPro" id="IPR029787">
    <property type="entry name" value="Nucleotide_cyclase"/>
</dbReference>
<evidence type="ECO:0000259" key="2">
    <source>
        <dbReference type="PROSITE" id="PS50887"/>
    </source>
</evidence>
<dbReference type="InterPro" id="IPR050469">
    <property type="entry name" value="Diguanylate_Cyclase"/>
</dbReference>
<dbReference type="RefSeq" id="WP_019274975.1">
    <property type="nucleotide sequence ID" value="NZ_CP063051.1"/>
</dbReference>
<gene>
    <name evidence="3" type="ORF">TW71_00715</name>
</gene>
<dbReference type="GO" id="GO:1902201">
    <property type="term" value="P:negative regulation of bacterial-type flagellum-dependent cell motility"/>
    <property type="evidence" value="ECO:0007669"/>
    <property type="project" value="TreeGrafter"/>
</dbReference>
<dbReference type="Pfam" id="PF00990">
    <property type="entry name" value="GGDEF"/>
    <property type="match status" value="1"/>
</dbReference>
<dbReference type="GO" id="GO:0005886">
    <property type="term" value="C:plasma membrane"/>
    <property type="evidence" value="ECO:0007669"/>
    <property type="project" value="TreeGrafter"/>
</dbReference>
<dbReference type="NCBIfam" id="TIGR00254">
    <property type="entry name" value="GGDEF"/>
    <property type="match status" value="1"/>
</dbReference>
<evidence type="ECO:0000313" key="3">
    <source>
        <dbReference type="EMBL" id="KJY77587.1"/>
    </source>
</evidence>
<name>A0A837GB05_9VIBR</name>
<dbReference type="InterPro" id="IPR000160">
    <property type="entry name" value="GGDEF_dom"/>
</dbReference>
<accession>A0A837GB05</accession>
<evidence type="ECO:0000256" key="1">
    <source>
        <dbReference type="ARBA" id="ARBA00012528"/>
    </source>
</evidence>